<evidence type="ECO:0000313" key="1">
    <source>
        <dbReference type="EMBL" id="KAI0061313.1"/>
    </source>
</evidence>
<dbReference type="EMBL" id="MU277213">
    <property type="protein sequence ID" value="KAI0061313.1"/>
    <property type="molecule type" value="Genomic_DNA"/>
</dbReference>
<organism evidence="1 2">
    <name type="scientific">Artomyces pyxidatus</name>
    <dbReference type="NCBI Taxonomy" id="48021"/>
    <lineage>
        <taxon>Eukaryota</taxon>
        <taxon>Fungi</taxon>
        <taxon>Dikarya</taxon>
        <taxon>Basidiomycota</taxon>
        <taxon>Agaricomycotina</taxon>
        <taxon>Agaricomycetes</taxon>
        <taxon>Russulales</taxon>
        <taxon>Auriscalpiaceae</taxon>
        <taxon>Artomyces</taxon>
    </lineage>
</organism>
<gene>
    <name evidence="1" type="ORF">BV25DRAFT_775065</name>
</gene>
<proteinExistence type="predicted"/>
<reference evidence="1" key="2">
    <citation type="journal article" date="2022" name="New Phytol.">
        <title>Evolutionary transition to the ectomycorrhizal habit in the genomes of a hyperdiverse lineage of mushroom-forming fungi.</title>
        <authorList>
            <person name="Looney B."/>
            <person name="Miyauchi S."/>
            <person name="Morin E."/>
            <person name="Drula E."/>
            <person name="Courty P.E."/>
            <person name="Kohler A."/>
            <person name="Kuo A."/>
            <person name="LaButti K."/>
            <person name="Pangilinan J."/>
            <person name="Lipzen A."/>
            <person name="Riley R."/>
            <person name="Andreopoulos W."/>
            <person name="He G."/>
            <person name="Johnson J."/>
            <person name="Nolan M."/>
            <person name="Tritt A."/>
            <person name="Barry K.W."/>
            <person name="Grigoriev I.V."/>
            <person name="Nagy L.G."/>
            <person name="Hibbett D."/>
            <person name="Henrissat B."/>
            <person name="Matheny P.B."/>
            <person name="Labbe J."/>
            <person name="Martin F.M."/>
        </authorList>
    </citation>
    <scope>NUCLEOTIDE SEQUENCE</scope>
    <source>
        <strain evidence="1">HHB10654</strain>
    </source>
</reference>
<comment type="caution">
    <text evidence="1">The sequence shown here is derived from an EMBL/GenBank/DDBJ whole genome shotgun (WGS) entry which is preliminary data.</text>
</comment>
<sequence length="351" mass="39609">MVDYQLANSMGAMFIGLVIDSVLYGIMTFQTYYFFNSDERDRLSLRLLILLLWCLDTFQLILVCHAMYHFLILHYGQPGVLEYSVWSLDLEVAPTVLITFIVRCFFTVRLWHLSQQNIMLITAVMVFSFAQLGLGLVICGLSFKKKAFDQLPHYEIPVALQQASAVVADILISGPLVYYLHKSKTGVTRTNSLINQLIVWSVNTALVTGVIELAQLVVWVGMTRTLIFIPFHFILAKLYTNCMLAMLNGRQKLRETFEGHSPVNTSMIIAPDVLTAHTTQITFPPTSQGSLSASTASKTYSRYETPSTASFHPRRMVHTCDLPLVAMDSQWKLTGPWQGPMQTEYDGSRTI</sequence>
<protein>
    <submittedName>
        <fullName evidence="1">Uncharacterized protein</fullName>
    </submittedName>
</protein>
<name>A0ACB8SZN7_9AGAM</name>
<dbReference type="Proteomes" id="UP000814140">
    <property type="component" value="Unassembled WGS sequence"/>
</dbReference>
<evidence type="ECO:0000313" key="2">
    <source>
        <dbReference type="Proteomes" id="UP000814140"/>
    </source>
</evidence>
<accession>A0ACB8SZN7</accession>
<reference evidence="1" key="1">
    <citation type="submission" date="2021-03" db="EMBL/GenBank/DDBJ databases">
        <authorList>
            <consortium name="DOE Joint Genome Institute"/>
            <person name="Ahrendt S."/>
            <person name="Looney B.P."/>
            <person name="Miyauchi S."/>
            <person name="Morin E."/>
            <person name="Drula E."/>
            <person name="Courty P.E."/>
            <person name="Chicoki N."/>
            <person name="Fauchery L."/>
            <person name="Kohler A."/>
            <person name="Kuo A."/>
            <person name="Labutti K."/>
            <person name="Pangilinan J."/>
            <person name="Lipzen A."/>
            <person name="Riley R."/>
            <person name="Andreopoulos W."/>
            <person name="He G."/>
            <person name="Johnson J."/>
            <person name="Barry K.W."/>
            <person name="Grigoriev I.V."/>
            <person name="Nagy L."/>
            <person name="Hibbett D."/>
            <person name="Henrissat B."/>
            <person name="Matheny P.B."/>
            <person name="Labbe J."/>
            <person name="Martin F."/>
        </authorList>
    </citation>
    <scope>NUCLEOTIDE SEQUENCE</scope>
    <source>
        <strain evidence="1">HHB10654</strain>
    </source>
</reference>
<keyword evidence="2" id="KW-1185">Reference proteome</keyword>